<dbReference type="Pfam" id="PF01479">
    <property type="entry name" value="S4"/>
    <property type="match status" value="1"/>
</dbReference>
<dbReference type="KEGG" id="tae:TepiRe1_1590"/>
<dbReference type="OrthoDB" id="9807829at2"/>
<keyword evidence="10" id="KW-1185">Reference proteome</keyword>
<feature type="domain" description="RNA-binding S4" evidence="8">
    <location>
        <begin position="16"/>
        <end position="73"/>
    </location>
</feature>
<comment type="function">
    <text evidence="7">Responsible for synthesis of pseudouridine from uracil.</text>
</comment>
<keyword evidence="4 7" id="KW-0413">Isomerase</keyword>
<dbReference type="HOGENOM" id="CLU_016902_4_4_9"/>
<dbReference type="InterPro" id="IPR002942">
    <property type="entry name" value="S4_RNA-bd"/>
</dbReference>
<reference evidence="10" key="1">
    <citation type="journal article" date="2013" name="Genome Announc.">
        <title>First genome sequence of a syntrophic acetate-oxidizing bacterium, Tepidanaerobacter acetatoxydans strain Re1.</title>
        <authorList>
            <person name="Manzoor S."/>
            <person name="Bongcam-Rudloff E."/>
            <person name="Schnurer A."/>
            <person name="Muller B."/>
        </authorList>
    </citation>
    <scope>NUCLEOTIDE SEQUENCE [LARGE SCALE GENOMIC DNA]</scope>
    <source>
        <strain evidence="10">Re1</strain>
    </source>
</reference>
<dbReference type="Proteomes" id="UP000010802">
    <property type="component" value="Chromosome"/>
</dbReference>
<dbReference type="CDD" id="cd00165">
    <property type="entry name" value="S4"/>
    <property type="match status" value="1"/>
</dbReference>
<dbReference type="PANTHER" id="PTHR21600">
    <property type="entry name" value="MITOCHONDRIAL RNA PSEUDOURIDINE SYNTHASE"/>
    <property type="match status" value="1"/>
</dbReference>
<dbReference type="InterPro" id="IPR036986">
    <property type="entry name" value="S4_RNA-bd_sf"/>
</dbReference>
<dbReference type="SUPFAM" id="SSF55174">
    <property type="entry name" value="Alpha-L RNA-binding motif"/>
    <property type="match status" value="1"/>
</dbReference>
<dbReference type="GO" id="GO:0000455">
    <property type="term" value="P:enzyme-directed rRNA pseudouridine synthesis"/>
    <property type="evidence" value="ECO:0007669"/>
    <property type="project" value="UniProtKB-ARBA"/>
</dbReference>
<keyword evidence="3 6" id="KW-0694">RNA-binding</keyword>
<dbReference type="NCBIfam" id="TIGR00005">
    <property type="entry name" value="rluA_subfam"/>
    <property type="match status" value="1"/>
</dbReference>
<evidence type="ECO:0000256" key="2">
    <source>
        <dbReference type="ARBA" id="ARBA00010876"/>
    </source>
</evidence>
<dbReference type="eggNOG" id="COG0564">
    <property type="taxonomic scope" value="Bacteria"/>
</dbReference>
<dbReference type="SUPFAM" id="SSF55120">
    <property type="entry name" value="Pseudouridine synthase"/>
    <property type="match status" value="1"/>
</dbReference>
<protein>
    <recommendedName>
        <fullName evidence="7">Pseudouridine synthase</fullName>
        <ecNumber evidence="7">5.4.99.-</ecNumber>
    </recommendedName>
</protein>
<evidence type="ECO:0000256" key="6">
    <source>
        <dbReference type="PROSITE-ProRule" id="PRU00182"/>
    </source>
</evidence>
<dbReference type="CDD" id="cd02869">
    <property type="entry name" value="PseudoU_synth_RluA_like"/>
    <property type="match status" value="1"/>
</dbReference>
<dbReference type="GO" id="GO:0120159">
    <property type="term" value="F:rRNA pseudouridine synthase activity"/>
    <property type="evidence" value="ECO:0007669"/>
    <property type="project" value="UniProtKB-ARBA"/>
</dbReference>
<dbReference type="InterPro" id="IPR050188">
    <property type="entry name" value="RluA_PseudoU_synthase"/>
</dbReference>
<dbReference type="Pfam" id="PF00849">
    <property type="entry name" value="PseudoU_synth_2"/>
    <property type="match status" value="1"/>
</dbReference>
<proteinExistence type="inferred from homology"/>
<comment type="catalytic activity">
    <reaction evidence="1 7">
        <text>a uridine in RNA = a pseudouridine in RNA</text>
        <dbReference type="Rhea" id="RHEA:48348"/>
        <dbReference type="Rhea" id="RHEA-COMP:12068"/>
        <dbReference type="Rhea" id="RHEA-COMP:12069"/>
        <dbReference type="ChEBI" id="CHEBI:65314"/>
        <dbReference type="ChEBI" id="CHEBI:65315"/>
    </reaction>
</comment>
<dbReference type="AlphaFoldDB" id="F4LVN7"/>
<dbReference type="PANTHER" id="PTHR21600:SF44">
    <property type="entry name" value="RIBOSOMAL LARGE SUBUNIT PSEUDOURIDINE SYNTHASE D"/>
    <property type="match status" value="1"/>
</dbReference>
<organism evidence="9 10">
    <name type="scientific">Tepidanaerobacter acetatoxydans (strain DSM 21804 / JCM 16047 / Re1)</name>
    <dbReference type="NCBI Taxonomy" id="1209989"/>
    <lineage>
        <taxon>Bacteria</taxon>
        <taxon>Bacillati</taxon>
        <taxon>Bacillota</taxon>
        <taxon>Clostridia</taxon>
        <taxon>Thermosediminibacterales</taxon>
        <taxon>Tepidanaerobacteraceae</taxon>
        <taxon>Tepidanaerobacter</taxon>
    </lineage>
</organism>
<dbReference type="InterPro" id="IPR006225">
    <property type="entry name" value="PsdUridine_synth_RluC/D"/>
</dbReference>
<dbReference type="KEGG" id="tep:TepRe1_1477"/>
<name>F4LVN7_TEPAE</name>
<dbReference type="GO" id="GO:0003723">
    <property type="term" value="F:RNA binding"/>
    <property type="evidence" value="ECO:0007669"/>
    <property type="project" value="UniProtKB-KW"/>
</dbReference>
<evidence type="ECO:0000256" key="7">
    <source>
        <dbReference type="RuleBase" id="RU362028"/>
    </source>
</evidence>
<dbReference type="SMART" id="SM00363">
    <property type="entry name" value="S4"/>
    <property type="match status" value="1"/>
</dbReference>
<dbReference type="Gene3D" id="3.30.2350.10">
    <property type="entry name" value="Pseudouridine synthase"/>
    <property type="match status" value="1"/>
</dbReference>
<evidence type="ECO:0000256" key="1">
    <source>
        <dbReference type="ARBA" id="ARBA00000073"/>
    </source>
</evidence>
<feature type="active site" evidence="5">
    <location>
        <position position="138"/>
    </location>
</feature>
<evidence type="ECO:0000313" key="10">
    <source>
        <dbReference type="Proteomes" id="UP000010802"/>
    </source>
</evidence>
<dbReference type="RefSeq" id="WP_013778546.1">
    <property type="nucleotide sequence ID" value="NC_015519.1"/>
</dbReference>
<comment type="similarity">
    <text evidence="2 7">Belongs to the pseudouridine synthase RluA family.</text>
</comment>
<accession>F4LVN7</accession>
<evidence type="ECO:0000256" key="3">
    <source>
        <dbReference type="ARBA" id="ARBA00022884"/>
    </source>
</evidence>
<evidence type="ECO:0000256" key="4">
    <source>
        <dbReference type="ARBA" id="ARBA00023235"/>
    </source>
</evidence>
<sequence length="308" mass="35169">MDNKYAFTVTRDDEKKRLDIFLADKLQDSRSFLKKGIVEGWIKVNGSIVKPNYRLRQEDQIIVTVPQALQPLIDPEDIPLDIIFEDRDIVVINKPRGMVVYPAPGNYSGTLINALLNHTKDLSARGGTMRPGIVHRLDKDTSGVIVVAKNDTAHINLSKQLKSREVKKVYQTLVWGKVQEDKATINAPIGRHPIKRKEMAVTTKNSKEAITHFKVLERFDEFTFLEVAIETGRTHQIRVHMKFIGHPIVGDPIYSRKKVPFEIKGQALHAYKLGFCHPSNNQYMEFEAPLPDDMSLILNILRNRKVNK</sequence>
<dbReference type="EC" id="5.4.99.-" evidence="7"/>
<evidence type="ECO:0000259" key="8">
    <source>
        <dbReference type="SMART" id="SM00363"/>
    </source>
</evidence>
<dbReference type="STRING" id="1209989.TepRe1_1477"/>
<dbReference type="FunFam" id="3.30.2350.10:FF:000006">
    <property type="entry name" value="Pseudouridine synthase"/>
    <property type="match status" value="1"/>
</dbReference>
<dbReference type="PROSITE" id="PS01129">
    <property type="entry name" value="PSI_RLU"/>
    <property type="match status" value="1"/>
</dbReference>
<dbReference type="Gene3D" id="3.10.290.10">
    <property type="entry name" value="RNA-binding S4 domain"/>
    <property type="match status" value="1"/>
</dbReference>
<dbReference type="EMBL" id="HF563609">
    <property type="protein sequence ID" value="CDI40753.1"/>
    <property type="molecule type" value="Genomic_DNA"/>
</dbReference>
<gene>
    <name evidence="9" type="primary">rluD</name>
    <name evidence="9" type="ordered locus">TEPIRE1_1590</name>
</gene>
<dbReference type="PROSITE" id="PS50889">
    <property type="entry name" value="S4"/>
    <property type="match status" value="1"/>
</dbReference>
<evidence type="ECO:0000256" key="5">
    <source>
        <dbReference type="PIRSR" id="PIRSR606225-1"/>
    </source>
</evidence>
<evidence type="ECO:0000313" key="9">
    <source>
        <dbReference type="EMBL" id="CDI40753.1"/>
    </source>
</evidence>
<dbReference type="InterPro" id="IPR020103">
    <property type="entry name" value="PsdUridine_synth_cat_dom_sf"/>
</dbReference>
<dbReference type="InterPro" id="IPR006224">
    <property type="entry name" value="PsdUridine_synth_RluA-like_CS"/>
</dbReference>
<dbReference type="InterPro" id="IPR006145">
    <property type="entry name" value="PsdUridine_synth_RsuA/RluA"/>
</dbReference>